<evidence type="ECO:0000313" key="3">
    <source>
        <dbReference type="Proteomes" id="UP000465601"/>
    </source>
</evidence>
<evidence type="ECO:0000259" key="1">
    <source>
        <dbReference type="Pfam" id="PF18828"/>
    </source>
</evidence>
<dbReference type="Proteomes" id="UP000465601">
    <property type="component" value="Unassembled WGS sequence"/>
</dbReference>
<dbReference type="EMBL" id="WBZB01000013">
    <property type="protein sequence ID" value="KAB3531576.1"/>
    <property type="molecule type" value="Genomic_DNA"/>
</dbReference>
<dbReference type="OrthoDB" id="1956113at2"/>
<protein>
    <recommendedName>
        <fullName evidence="1">Large polyvalent-protein-associated domain-containing protein</fullName>
    </recommendedName>
</protein>
<dbReference type="AlphaFoldDB" id="A0A833M8T7"/>
<keyword evidence="3" id="KW-1185">Reference proteome</keyword>
<dbReference type="InterPro" id="IPR040512">
    <property type="entry name" value="LPD15"/>
</dbReference>
<sequence>MRLQELAEVLQKPLEDGKLNIIIYQQGRQWKYESFSSDTEEENEAGKMQFLKIKHQLDDEAIIINGKKDFENYDLKYIEKRIKSLKG</sequence>
<dbReference type="Pfam" id="PF18828">
    <property type="entry name" value="LPD15"/>
    <property type="match status" value="1"/>
</dbReference>
<dbReference type="RefSeq" id="WP_151865304.1">
    <property type="nucleotide sequence ID" value="NZ_WBZB01000013.1"/>
</dbReference>
<feature type="domain" description="Large polyvalent-protein-associated" evidence="1">
    <location>
        <begin position="1"/>
        <end position="74"/>
    </location>
</feature>
<organism evidence="2 3">
    <name type="scientific">Alkaliphilus serpentinus</name>
    <dbReference type="NCBI Taxonomy" id="1482731"/>
    <lineage>
        <taxon>Bacteria</taxon>
        <taxon>Bacillati</taxon>
        <taxon>Bacillota</taxon>
        <taxon>Clostridia</taxon>
        <taxon>Peptostreptococcales</taxon>
        <taxon>Natronincolaceae</taxon>
        <taxon>Alkaliphilus</taxon>
    </lineage>
</organism>
<name>A0A833M8T7_9FIRM</name>
<accession>A0A833M8T7</accession>
<reference evidence="2 3" key="1">
    <citation type="submission" date="2019-10" db="EMBL/GenBank/DDBJ databases">
        <title>Alkaliphilus serpentinus sp. nov. and Alkaliphilus pronyensis sp. nov., two novel anaerobic alkaliphilic species isolated from the serpentinized-hosted hydrothermal field of the Prony Bay (New Caledonia).</title>
        <authorList>
            <person name="Postec A."/>
        </authorList>
    </citation>
    <scope>NUCLEOTIDE SEQUENCE [LARGE SCALE GENOMIC DNA]</scope>
    <source>
        <strain evidence="2 3">LacT</strain>
    </source>
</reference>
<gene>
    <name evidence="2" type="ORF">F8153_05220</name>
</gene>
<proteinExistence type="predicted"/>
<comment type="caution">
    <text evidence="2">The sequence shown here is derived from an EMBL/GenBank/DDBJ whole genome shotgun (WGS) entry which is preliminary data.</text>
</comment>
<evidence type="ECO:0000313" key="2">
    <source>
        <dbReference type="EMBL" id="KAB3531576.1"/>
    </source>
</evidence>